<comment type="caution">
    <text evidence="1">The sequence shown here is derived from an EMBL/GenBank/DDBJ whole genome shotgun (WGS) entry which is preliminary data.</text>
</comment>
<dbReference type="RefSeq" id="WP_138212180.1">
    <property type="nucleotide sequence ID" value="NZ_VASG01000001.1"/>
</dbReference>
<proteinExistence type="predicted"/>
<dbReference type="EMBL" id="VASG01000001">
    <property type="protein sequence ID" value="TLP77831.1"/>
    <property type="molecule type" value="Genomic_DNA"/>
</dbReference>
<reference evidence="2" key="2">
    <citation type="submission" date="2019-06" db="EMBL/GenBank/DDBJ databases">
        <title>AzeR, a transcriptional regulator that responds to azelaic acid in Pseudomonas nitroreducens.</title>
        <authorList>
            <person name="Bez C."/>
            <person name="Javvadi S.G."/>
            <person name="Bertani I."/>
            <person name="Devescovi G."/>
            <person name="Studholme D.J."/>
            <person name="Geller A."/>
            <person name="Levy A."/>
            <person name="Venturi V."/>
        </authorList>
    </citation>
    <scope>NUCLEOTIDE SEQUENCE [LARGE SCALE GENOMIC DNA]</scope>
    <source>
        <strain evidence="2">DSM 9128</strain>
    </source>
</reference>
<reference evidence="1 2" key="1">
    <citation type="submission" date="2019-05" db="EMBL/GenBank/DDBJ databases">
        <authorList>
            <person name="Moore K."/>
            <person name="O'Neill P."/>
            <person name="Farbos A."/>
            <person name="Studholme D.J."/>
        </authorList>
    </citation>
    <scope>NUCLEOTIDE SEQUENCE [LARGE SCALE GENOMIC DNA]</scope>
    <source>
        <strain evidence="1 2">DSM 9128</strain>
    </source>
</reference>
<organism evidence="1 2">
    <name type="scientific">Pseudomonas nitroreducens</name>
    <dbReference type="NCBI Taxonomy" id="46680"/>
    <lineage>
        <taxon>Bacteria</taxon>
        <taxon>Pseudomonadati</taxon>
        <taxon>Pseudomonadota</taxon>
        <taxon>Gammaproteobacteria</taxon>
        <taxon>Pseudomonadales</taxon>
        <taxon>Pseudomonadaceae</taxon>
        <taxon>Pseudomonas</taxon>
    </lineage>
</organism>
<dbReference type="Proteomes" id="UP000307510">
    <property type="component" value="Unassembled WGS sequence"/>
</dbReference>
<gene>
    <name evidence="1" type="ORF">FEA48_01155</name>
</gene>
<dbReference type="Pfam" id="PF07963">
    <property type="entry name" value="N_methyl"/>
    <property type="match status" value="1"/>
</dbReference>
<evidence type="ECO:0000313" key="2">
    <source>
        <dbReference type="Proteomes" id="UP000307510"/>
    </source>
</evidence>
<dbReference type="InterPro" id="IPR012902">
    <property type="entry name" value="N_methyl_site"/>
</dbReference>
<dbReference type="NCBIfam" id="TIGR02532">
    <property type="entry name" value="IV_pilin_GFxxxE"/>
    <property type="match status" value="1"/>
</dbReference>
<dbReference type="AlphaFoldDB" id="A0A5R9AGI4"/>
<protein>
    <submittedName>
        <fullName evidence="1">Prepilin-type N-terminal cleavage/methylation domain-containing protein</fullName>
    </submittedName>
</protein>
<evidence type="ECO:0000313" key="1">
    <source>
        <dbReference type="EMBL" id="TLP77831.1"/>
    </source>
</evidence>
<sequence length="225" mass="23857">MTTEHSLNRQRGLSMIELMVALLLSSLLLLGVMQMFSNSSLSDKTSSALTRVQDSGRVVLDLVSMDARRAGYQGCQLPSSAVTLSNGVKFPRDAITTTNGVNTSVTFNYATTTTTSVAMPGVNKTCTNQTLYLYSVTYSNCANGTSICMNSSTSSGTQTVVDNATITGISLGYQSAGNVIWKTAGSISSADVQSADRLQLSITASDATQNISRNFTGTVELRNRL</sequence>
<name>A0A5R9AGI4_PSENT</name>
<accession>A0A5R9AGI4</accession>